<evidence type="ECO:0000313" key="2">
    <source>
        <dbReference type="Proteomes" id="UP001497535"/>
    </source>
</evidence>
<dbReference type="Proteomes" id="UP001497535">
    <property type="component" value="Unassembled WGS sequence"/>
</dbReference>
<comment type="caution">
    <text evidence="1">The sequence shown here is derived from an EMBL/GenBank/DDBJ whole genome shotgun (WGS) entry which is preliminary data.</text>
</comment>
<protein>
    <submittedName>
        <fullName evidence="1">Uncharacterized protein</fullName>
    </submittedName>
</protein>
<organism evidence="1 2">
    <name type="scientific">Meloidogyne enterolobii</name>
    <name type="common">Root-knot nematode worm</name>
    <name type="synonym">Meloidogyne mayaguensis</name>
    <dbReference type="NCBI Taxonomy" id="390850"/>
    <lineage>
        <taxon>Eukaryota</taxon>
        <taxon>Metazoa</taxon>
        <taxon>Ecdysozoa</taxon>
        <taxon>Nematoda</taxon>
        <taxon>Chromadorea</taxon>
        <taxon>Rhabditida</taxon>
        <taxon>Tylenchina</taxon>
        <taxon>Tylenchomorpha</taxon>
        <taxon>Tylenchoidea</taxon>
        <taxon>Meloidogynidae</taxon>
        <taxon>Meloidogyninae</taxon>
        <taxon>Meloidogyne</taxon>
    </lineage>
</organism>
<gene>
    <name evidence="1" type="ORF">MENTE1834_LOCUS25452</name>
</gene>
<dbReference type="EMBL" id="CAVMJV010000035">
    <property type="protein sequence ID" value="CAK5078401.1"/>
    <property type="molecule type" value="Genomic_DNA"/>
</dbReference>
<name>A0ACB0ZHD6_MELEN</name>
<evidence type="ECO:0000313" key="1">
    <source>
        <dbReference type="EMBL" id="CAK5078401.1"/>
    </source>
</evidence>
<proteinExistence type="predicted"/>
<reference evidence="1" key="1">
    <citation type="submission" date="2023-11" db="EMBL/GenBank/DDBJ databases">
        <authorList>
            <person name="Poullet M."/>
        </authorList>
    </citation>
    <scope>NUCLEOTIDE SEQUENCE</scope>
    <source>
        <strain evidence="1">E1834</strain>
    </source>
</reference>
<sequence length="98" mass="12327">MFSSLYINLIYLLLFLQFLFYKIINCCIYPRRRNNDDVLTLGPGRGNWYFVFLICFLIKIFLRFKFRLLRRKILKEKMEEKKCHNIYKYYLIKFNFIR</sequence>
<accession>A0ACB0ZHD6</accession>
<keyword evidence="2" id="KW-1185">Reference proteome</keyword>